<gene>
    <name evidence="2" type="ORF">X975_07349</name>
</gene>
<evidence type="ECO:0000313" key="3">
    <source>
        <dbReference type="Proteomes" id="UP000054359"/>
    </source>
</evidence>
<keyword evidence="3" id="KW-1185">Reference proteome</keyword>
<dbReference type="EMBL" id="KK122374">
    <property type="protein sequence ID" value="KFM82611.1"/>
    <property type="molecule type" value="Genomic_DNA"/>
</dbReference>
<organism evidence="2 3">
    <name type="scientific">Stegodyphus mimosarum</name>
    <name type="common">African social velvet spider</name>
    <dbReference type="NCBI Taxonomy" id="407821"/>
    <lineage>
        <taxon>Eukaryota</taxon>
        <taxon>Metazoa</taxon>
        <taxon>Ecdysozoa</taxon>
        <taxon>Arthropoda</taxon>
        <taxon>Chelicerata</taxon>
        <taxon>Arachnida</taxon>
        <taxon>Araneae</taxon>
        <taxon>Araneomorphae</taxon>
        <taxon>Entelegynae</taxon>
        <taxon>Eresoidea</taxon>
        <taxon>Eresidae</taxon>
        <taxon>Stegodyphus</taxon>
    </lineage>
</organism>
<dbReference type="Proteomes" id="UP000054359">
    <property type="component" value="Unassembled WGS sequence"/>
</dbReference>
<feature type="compositionally biased region" description="Polar residues" evidence="1">
    <location>
        <begin position="153"/>
        <end position="164"/>
    </location>
</feature>
<evidence type="ECO:0000313" key="2">
    <source>
        <dbReference type="EMBL" id="KFM82611.1"/>
    </source>
</evidence>
<name>A0A087UZ22_STEMI</name>
<feature type="region of interest" description="Disordered" evidence="1">
    <location>
        <begin position="138"/>
        <end position="294"/>
    </location>
</feature>
<feature type="region of interest" description="Disordered" evidence="1">
    <location>
        <begin position="805"/>
        <end position="842"/>
    </location>
</feature>
<dbReference type="OrthoDB" id="10433878at2759"/>
<feature type="compositionally biased region" description="Polar residues" evidence="1">
    <location>
        <begin position="348"/>
        <end position="365"/>
    </location>
</feature>
<protein>
    <submittedName>
        <fullName evidence="2">Uncharacterized protein</fullName>
    </submittedName>
</protein>
<sequence length="850" mass="97174">MEDNNKPGSSSKRDDEDDEIYRTVMTCEKEYVYIQMKKLKEENSLLRKKLEITSRLATRQGNHIRELEKLIRVFEQEPPSISYEDFMFNHFNPRGLTQAAYAAYLSSVRSAFHARQSVIFSEKAVSVLSMVTPPRIKEQATTSSDNLYDDPKPSTSSDVDSSICVQLDDSLNDDKQKESTPWSTDSMSDDNKRQGELPSCSNETNVDDNERQRELPSCSTNNTLDDNKRQGELPSCSTNNTLDDNKRQEELPSCSTNNTLDDNKRQGELPSCSTDTSFDDNRRQRELPSCSTNSTFEDIRQGELPSCSTDTSADDNRRRRDLLSCSASSILEDKRRLRELPSCSTSSLFNNNGTQRDLPSCSTKSTSDDNRRQRELPSCSTTCMFDDNRRQRELPSCSTTCIFDDSRRKRALPSCSVDCRCNNTRKKREHVSYSFDSRLNDFRKLRESAFCCGSRSNERKEKGKRKLSWQRAYKAPAIRRVERTVSSSCNNAYDSNGNGSCRVLEKIHFNTHLPNNPFQCGTPTIVTPSTNFNFFRRDYFRNFERKRFKSIIRCKTGNSKLNFGNCKLSRNTFQTNRKVNNSLKKKSKPNAARNKEIKINEEALRNSAKELSMRTKKKKSIRNAVRKDVHDAAMLQEIFGDKEENHVQSFKVTDIENDEKMQPKIMLTDIFSDPNAANDPYVSKIKQDLGWILDDPECPVDDDNMGNEELAFSTLEGFDGANESPGVDNEKATADSIYSFSEENVDYQDPSESKMLSTESVHNSNQCEEQEDEKLNEKSPIVNEVLSEDSATIFMDEPCCSKDPQSFWCSPAPENPPRKGPRTPPHPPPDYSDEEDVYDYGTDYYYESED</sequence>
<evidence type="ECO:0000256" key="1">
    <source>
        <dbReference type="SAM" id="MobiDB-lite"/>
    </source>
</evidence>
<feature type="region of interest" description="Disordered" evidence="1">
    <location>
        <begin position="744"/>
        <end position="779"/>
    </location>
</feature>
<feature type="compositionally biased region" description="Polar residues" evidence="1">
    <location>
        <begin position="754"/>
        <end position="767"/>
    </location>
</feature>
<reference evidence="2 3" key="1">
    <citation type="submission" date="2013-11" db="EMBL/GenBank/DDBJ databases">
        <title>Genome sequencing of Stegodyphus mimosarum.</title>
        <authorList>
            <person name="Bechsgaard J."/>
        </authorList>
    </citation>
    <scope>NUCLEOTIDE SEQUENCE [LARGE SCALE GENOMIC DNA]</scope>
</reference>
<dbReference type="AlphaFoldDB" id="A0A087UZ22"/>
<feature type="region of interest" description="Disordered" evidence="1">
    <location>
        <begin position="348"/>
        <end position="374"/>
    </location>
</feature>
<proteinExistence type="predicted"/>
<accession>A0A087UZ22</accession>
<feature type="non-terminal residue" evidence="2">
    <location>
        <position position="850"/>
    </location>
</feature>